<name>A5D1V6_PELTS</name>
<dbReference type="PROSITE" id="PS51387">
    <property type="entry name" value="FAD_PCMH"/>
    <property type="match status" value="1"/>
</dbReference>
<dbReference type="SUPFAM" id="SSF55447">
    <property type="entry name" value="CO dehydrogenase flavoprotein C-terminal domain-like"/>
    <property type="match status" value="1"/>
</dbReference>
<dbReference type="InterPro" id="IPR016169">
    <property type="entry name" value="FAD-bd_PCMH_sub2"/>
</dbReference>
<evidence type="ECO:0000256" key="1">
    <source>
        <dbReference type="ARBA" id="ARBA00022630"/>
    </source>
</evidence>
<dbReference type="GO" id="GO:0071949">
    <property type="term" value="F:FAD binding"/>
    <property type="evidence" value="ECO:0007669"/>
    <property type="project" value="InterPro"/>
</dbReference>
<dbReference type="InterPro" id="IPR051312">
    <property type="entry name" value="Diverse_Substr_Oxidored"/>
</dbReference>
<keyword evidence="3" id="KW-0560">Oxidoreductase</keyword>
<dbReference type="EMBL" id="AP009389">
    <property type="protein sequence ID" value="BAF59761.1"/>
    <property type="molecule type" value="Genomic_DNA"/>
</dbReference>
<sequence length="293" mass="31537">MFMNQFEYFAPRTAAEVFELVRSLGSKAKILAGGTDLIVAMKDKLIKPEYLIDINGVEEFKGIFYEPGKGAVIGAATKIAEIEFSDLIKEKYFALHQAAGELGSSQVRHMATIGGNSCNASPAAETPTPLVALGAKVVIGSISGEREMPLEEFIVGNRKTALAEGEVLTKFVLPEPAPRSASRYMYMGRRDAMEIDCVNVAVNLELADDGETIKNIKFVMGSVSPRPLVSEGVPALLTGQKLSNVLLEKAAEAARGEAKPISDIRASAEYRREIVGVLTRRVIKEAYAAAKGV</sequence>
<dbReference type="InterPro" id="IPR016167">
    <property type="entry name" value="FAD-bd_PCMH_sub1"/>
</dbReference>
<dbReference type="Gene3D" id="3.30.465.10">
    <property type="match status" value="1"/>
</dbReference>
<evidence type="ECO:0000256" key="3">
    <source>
        <dbReference type="ARBA" id="ARBA00023002"/>
    </source>
</evidence>
<organism evidence="5 6">
    <name type="scientific">Pelotomaculum thermopropionicum (strain DSM 13744 / JCM 10971 / SI)</name>
    <dbReference type="NCBI Taxonomy" id="370438"/>
    <lineage>
        <taxon>Bacteria</taxon>
        <taxon>Bacillati</taxon>
        <taxon>Bacillota</taxon>
        <taxon>Clostridia</taxon>
        <taxon>Eubacteriales</taxon>
        <taxon>Desulfotomaculaceae</taxon>
        <taxon>Pelotomaculum</taxon>
    </lineage>
</organism>
<evidence type="ECO:0000259" key="4">
    <source>
        <dbReference type="PROSITE" id="PS51387"/>
    </source>
</evidence>
<reference evidence="6" key="1">
    <citation type="journal article" date="2008" name="Genome Res.">
        <title>The genome of Pelotomaculum thermopropionicum reveals niche-associated evolution in anaerobic microbiota.</title>
        <authorList>
            <person name="Kosaka T."/>
            <person name="Kato S."/>
            <person name="Shimoyama T."/>
            <person name="Ishii S."/>
            <person name="Abe T."/>
            <person name="Watanabe K."/>
        </authorList>
    </citation>
    <scope>NUCLEOTIDE SEQUENCE [LARGE SCALE GENOMIC DNA]</scope>
    <source>
        <strain evidence="6">DSM 13744 / JCM 10971 / SI</strain>
    </source>
</reference>
<dbReference type="InterPro" id="IPR036318">
    <property type="entry name" value="FAD-bd_PCMH-like_sf"/>
</dbReference>
<dbReference type="InterPro" id="IPR036683">
    <property type="entry name" value="CO_DH_flav_C_dom_sf"/>
</dbReference>
<evidence type="ECO:0000313" key="6">
    <source>
        <dbReference type="Proteomes" id="UP000006556"/>
    </source>
</evidence>
<dbReference type="InterPro" id="IPR005107">
    <property type="entry name" value="CO_DH_flav_C"/>
</dbReference>
<dbReference type="InterPro" id="IPR016166">
    <property type="entry name" value="FAD-bd_PCMH"/>
</dbReference>
<dbReference type="PANTHER" id="PTHR42659">
    <property type="entry name" value="XANTHINE DEHYDROGENASE SUBUNIT C-RELATED"/>
    <property type="match status" value="1"/>
</dbReference>
<dbReference type="InterPro" id="IPR002346">
    <property type="entry name" value="Mopterin_DH_FAD-bd"/>
</dbReference>
<dbReference type="Pfam" id="PF03450">
    <property type="entry name" value="CO_deh_flav_C"/>
    <property type="match status" value="1"/>
</dbReference>
<feature type="domain" description="FAD-binding PCMH-type" evidence="4">
    <location>
        <begin position="1"/>
        <end position="178"/>
    </location>
</feature>
<dbReference type="PANTHER" id="PTHR42659:SF2">
    <property type="entry name" value="XANTHINE DEHYDROGENASE SUBUNIT C-RELATED"/>
    <property type="match status" value="1"/>
</dbReference>
<dbReference type="Gene3D" id="3.30.43.10">
    <property type="entry name" value="Uridine Diphospho-n-acetylenolpyruvylglucosamine Reductase, domain 2"/>
    <property type="match status" value="1"/>
</dbReference>
<dbReference type="Gene3D" id="3.30.390.50">
    <property type="entry name" value="CO dehydrogenase flavoprotein, C-terminal domain"/>
    <property type="match status" value="1"/>
</dbReference>
<proteinExistence type="predicted"/>
<keyword evidence="2" id="KW-0274">FAD</keyword>
<dbReference type="AlphaFoldDB" id="A5D1V6"/>
<dbReference type="STRING" id="370438.PTH_1580"/>
<gene>
    <name evidence="5" type="primary">XdhA</name>
    <name evidence="5" type="ordered locus">PTH_1580</name>
</gene>
<accession>A5D1V6</accession>
<dbReference type="eggNOG" id="COG1319">
    <property type="taxonomic scope" value="Bacteria"/>
</dbReference>
<dbReference type="HOGENOM" id="CLU_058050_0_1_9"/>
<keyword evidence="6" id="KW-1185">Reference proteome</keyword>
<dbReference type="KEGG" id="pth:PTH_1580"/>
<evidence type="ECO:0000256" key="2">
    <source>
        <dbReference type="ARBA" id="ARBA00022827"/>
    </source>
</evidence>
<dbReference type="Proteomes" id="UP000006556">
    <property type="component" value="Chromosome"/>
</dbReference>
<dbReference type="SUPFAM" id="SSF56176">
    <property type="entry name" value="FAD-binding/transporter-associated domain-like"/>
    <property type="match status" value="1"/>
</dbReference>
<dbReference type="Pfam" id="PF00941">
    <property type="entry name" value="FAD_binding_5"/>
    <property type="match status" value="1"/>
</dbReference>
<dbReference type="SMART" id="SM01092">
    <property type="entry name" value="CO_deh_flav_C"/>
    <property type="match status" value="1"/>
</dbReference>
<evidence type="ECO:0000313" key="5">
    <source>
        <dbReference type="EMBL" id="BAF59761.1"/>
    </source>
</evidence>
<protein>
    <submittedName>
        <fullName evidence="5">Xanthine dehydrogenase, iron-sulfur clusterand FAD-binding subunit A</fullName>
    </submittedName>
</protein>
<keyword evidence="1" id="KW-0285">Flavoprotein</keyword>
<dbReference type="GO" id="GO:0016491">
    <property type="term" value="F:oxidoreductase activity"/>
    <property type="evidence" value="ECO:0007669"/>
    <property type="project" value="UniProtKB-KW"/>
</dbReference>